<dbReference type="SUPFAM" id="SSF103473">
    <property type="entry name" value="MFS general substrate transporter"/>
    <property type="match status" value="1"/>
</dbReference>
<feature type="transmembrane region" description="Helical" evidence="6">
    <location>
        <begin position="146"/>
        <end position="166"/>
    </location>
</feature>
<keyword evidence="5 6" id="KW-0472">Membrane</keyword>
<accession>A0A4P2VMC1</accession>
<dbReference type="CDD" id="cd17321">
    <property type="entry name" value="MFS_MMR_MDR_like"/>
    <property type="match status" value="1"/>
</dbReference>
<evidence type="ECO:0000256" key="6">
    <source>
        <dbReference type="SAM" id="Phobius"/>
    </source>
</evidence>
<dbReference type="InterPro" id="IPR036259">
    <property type="entry name" value="MFS_trans_sf"/>
</dbReference>
<dbReference type="PANTHER" id="PTHR42718:SF9">
    <property type="entry name" value="MAJOR FACILITATOR SUPERFAMILY MULTIDRUG TRANSPORTER MFSC"/>
    <property type="match status" value="1"/>
</dbReference>
<keyword evidence="3 6" id="KW-0812">Transmembrane</keyword>
<dbReference type="InterPro" id="IPR011701">
    <property type="entry name" value="MFS"/>
</dbReference>
<dbReference type="PANTHER" id="PTHR42718">
    <property type="entry name" value="MAJOR FACILITATOR SUPERFAMILY MULTIDRUG TRANSPORTER MFSC"/>
    <property type="match status" value="1"/>
</dbReference>
<feature type="transmembrane region" description="Helical" evidence="6">
    <location>
        <begin position="172"/>
        <end position="193"/>
    </location>
</feature>
<dbReference type="GO" id="GO:0022857">
    <property type="term" value="F:transmembrane transporter activity"/>
    <property type="evidence" value="ECO:0007669"/>
    <property type="project" value="InterPro"/>
</dbReference>
<keyword evidence="9" id="KW-1185">Reference proteome</keyword>
<feature type="transmembrane region" description="Helical" evidence="6">
    <location>
        <begin position="205"/>
        <end position="227"/>
    </location>
</feature>
<feature type="transmembrane region" description="Helical" evidence="6">
    <location>
        <begin position="381"/>
        <end position="404"/>
    </location>
</feature>
<evidence type="ECO:0000256" key="2">
    <source>
        <dbReference type="ARBA" id="ARBA00022448"/>
    </source>
</evidence>
<dbReference type="RefSeq" id="WP_174448446.1">
    <property type="nucleotide sequence ID" value="NZ_AP018732.1"/>
</dbReference>
<evidence type="ECO:0000256" key="3">
    <source>
        <dbReference type="ARBA" id="ARBA00022692"/>
    </source>
</evidence>
<evidence type="ECO:0000259" key="7">
    <source>
        <dbReference type="PROSITE" id="PS50850"/>
    </source>
</evidence>
<feature type="transmembrane region" description="Helical" evidence="6">
    <location>
        <begin position="46"/>
        <end position="67"/>
    </location>
</feature>
<evidence type="ECO:0000313" key="8">
    <source>
        <dbReference type="EMBL" id="BBE42188.1"/>
    </source>
</evidence>
<dbReference type="InterPro" id="IPR020846">
    <property type="entry name" value="MFS_dom"/>
</dbReference>
<dbReference type="GO" id="GO:0016020">
    <property type="term" value="C:membrane"/>
    <property type="evidence" value="ECO:0007669"/>
    <property type="project" value="UniProtKB-SubCell"/>
</dbReference>
<evidence type="ECO:0000313" key="9">
    <source>
        <dbReference type="Proteomes" id="UP000509448"/>
    </source>
</evidence>
<feature type="transmembrane region" description="Helical" evidence="6">
    <location>
        <begin position="425"/>
        <end position="444"/>
    </location>
</feature>
<gene>
    <name evidence="8" type="ORF">NAS2_0799</name>
</gene>
<evidence type="ECO:0000256" key="4">
    <source>
        <dbReference type="ARBA" id="ARBA00022989"/>
    </source>
</evidence>
<reference evidence="8 9" key="1">
    <citation type="journal article" date="2019" name="ISME J.">
        <title>Isolation and characterization of a thermophilic sulfur- and iron-reducing thaumarchaeote from a terrestrial acidic hot spring.</title>
        <authorList>
            <person name="Kato S."/>
            <person name="Itoh T."/>
            <person name="Yuki M."/>
            <person name="Nagamori M."/>
            <person name="Ohnishi M."/>
            <person name="Uematsu K."/>
            <person name="Suzuki K."/>
            <person name="Takashina T."/>
            <person name="Ohkuma M."/>
        </authorList>
    </citation>
    <scope>NUCLEOTIDE SEQUENCE [LARGE SCALE GENOMIC DNA]</scope>
    <source>
        <strain evidence="8 9">NAS-02</strain>
    </source>
</reference>
<sequence>MEYKWVVLTNTTLGVIMSSMNMYIVLISLPAIFRGLGINPFLPGEFVYLLWVLMGYSIVMATVLVTFGRISDMYGRARVYTWGFVVFTIASIFLSLIPSNSGNAGALLMILLRIVQAIGGGLLMVNSTALLTDAFPPSERGKALGLNQASFIVGSFLGLILGGMLVGYDWHMVFIVNVPFAVAGALWSVLKLRRTPGTGVVRLDLAGNVTLAAGLLAISLGLTYALMPYGNSQMGWTNPWVIASFPLGALMFVLFVLSERRAPAPLFNLSLFRVRPFSYGSIALFLNSLGRGAIMFLVVIWLQGIWLPLHGYPWESTPFWAGVYMIPMLVGTVIMAPVGGMLTDRYGARLFATLGMVIMALSLLALTILPYDFNLFEFELILFVSGLGGGLFSAPNTTAIMNSLRPQDRAAGNGMRQTFSSMGSTISMALFFSMLVTFFTMYVPNEISSAVASYGLPAQVASFLSSIPASGLLFAAFLGVDPASAIPQSVLSALPHSVVELLDSRTFLPSIIGPPFMDALRISLYISVALVLVGALFSWMRGGKFVYEESAGRPGEGRS</sequence>
<dbReference type="Proteomes" id="UP000509448">
    <property type="component" value="Chromosome"/>
</dbReference>
<feature type="transmembrane region" description="Helical" evidence="6">
    <location>
        <begin position="12"/>
        <end position="34"/>
    </location>
</feature>
<organism evidence="8 9">
    <name type="scientific">Conexivisphaera calida</name>
    <dbReference type="NCBI Taxonomy" id="1874277"/>
    <lineage>
        <taxon>Archaea</taxon>
        <taxon>Nitrososphaerota</taxon>
        <taxon>Conexivisphaeria</taxon>
        <taxon>Conexivisphaerales</taxon>
        <taxon>Conexivisphaeraceae</taxon>
        <taxon>Conexivisphaera</taxon>
    </lineage>
</organism>
<keyword evidence="4 6" id="KW-1133">Transmembrane helix</keyword>
<dbReference type="GeneID" id="55584611"/>
<feature type="transmembrane region" description="Helical" evidence="6">
    <location>
        <begin position="350"/>
        <end position="369"/>
    </location>
</feature>
<dbReference type="OrthoDB" id="117970at2157"/>
<name>A0A4P2VMC1_9ARCH</name>
<dbReference type="EMBL" id="AP018732">
    <property type="protein sequence ID" value="BBE42188.1"/>
    <property type="molecule type" value="Genomic_DNA"/>
</dbReference>
<dbReference type="PROSITE" id="PS50850">
    <property type="entry name" value="MFS"/>
    <property type="match status" value="1"/>
</dbReference>
<comment type="subcellular location">
    <subcellularLocation>
        <location evidence="1">Membrane</location>
        <topology evidence="1">Multi-pass membrane protein</topology>
    </subcellularLocation>
</comment>
<dbReference type="KEGG" id="ccai:NAS2_0799"/>
<feature type="domain" description="Major facilitator superfamily (MFS) profile" evidence="7">
    <location>
        <begin position="7"/>
        <end position="483"/>
    </location>
</feature>
<evidence type="ECO:0000256" key="5">
    <source>
        <dbReference type="ARBA" id="ARBA00023136"/>
    </source>
</evidence>
<proteinExistence type="predicted"/>
<dbReference type="Gene3D" id="1.20.1250.20">
    <property type="entry name" value="MFS general substrate transporter like domains"/>
    <property type="match status" value="2"/>
</dbReference>
<feature type="transmembrane region" description="Helical" evidence="6">
    <location>
        <begin position="104"/>
        <end position="125"/>
    </location>
</feature>
<dbReference type="Pfam" id="PF07690">
    <property type="entry name" value="MFS_1"/>
    <property type="match status" value="1"/>
</dbReference>
<feature type="transmembrane region" description="Helical" evidence="6">
    <location>
        <begin position="239"/>
        <end position="258"/>
    </location>
</feature>
<feature type="transmembrane region" description="Helical" evidence="6">
    <location>
        <begin position="456"/>
        <end position="480"/>
    </location>
</feature>
<dbReference type="AlphaFoldDB" id="A0A4P2VMC1"/>
<feature type="transmembrane region" description="Helical" evidence="6">
    <location>
        <begin position="522"/>
        <end position="540"/>
    </location>
</feature>
<feature type="transmembrane region" description="Helical" evidence="6">
    <location>
        <begin position="319"/>
        <end position="338"/>
    </location>
</feature>
<protein>
    <submittedName>
        <fullName evidence="8">Permease, multidrug efflux</fullName>
    </submittedName>
</protein>
<evidence type="ECO:0000256" key="1">
    <source>
        <dbReference type="ARBA" id="ARBA00004141"/>
    </source>
</evidence>
<feature type="transmembrane region" description="Helical" evidence="6">
    <location>
        <begin position="279"/>
        <end position="307"/>
    </location>
</feature>
<feature type="transmembrane region" description="Helical" evidence="6">
    <location>
        <begin position="79"/>
        <end position="98"/>
    </location>
</feature>
<keyword evidence="2" id="KW-0813">Transport</keyword>